<sequence>MMKYSTTLFYQPINSIRNILLYRVSQILVNLDQNDDVPILIWLNDIREGAIICLLANLMEQFNTDHSIDIYHQARKIAFMCSAFRTEDEFRNMYEWIKKWTENELQNQTN</sequence>
<proteinExistence type="predicted"/>
<evidence type="ECO:0000313" key="1">
    <source>
        <dbReference type="EMBL" id="CAF1051762.1"/>
    </source>
</evidence>
<dbReference type="AlphaFoldDB" id="A0A814KJ62"/>
<organism evidence="1 2">
    <name type="scientific">Adineta steineri</name>
    <dbReference type="NCBI Taxonomy" id="433720"/>
    <lineage>
        <taxon>Eukaryota</taxon>
        <taxon>Metazoa</taxon>
        <taxon>Spiralia</taxon>
        <taxon>Gnathifera</taxon>
        <taxon>Rotifera</taxon>
        <taxon>Eurotatoria</taxon>
        <taxon>Bdelloidea</taxon>
        <taxon>Adinetida</taxon>
        <taxon>Adinetidae</taxon>
        <taxon>Adineta</taxon>
    </lineage>
</organism>
<dbReference type="EMBL" id="CAJNOE010000211">
    <property type="protein sequence ID" value="CAF1051762.1"/>
    <property type="molecule type" value="Genomic_DNA"/>
</dbReference>
<protein>
    <submittedName>
        <fullName evidence="1">Uncharacterized protein</fullName>
    </submittedName>
</protein>
<evidence type="ECO:0000313" key="2">
    <source>
        <dbReference type="Proteomes" id="UP000663860"/>
    </source>
</evidence>
<gene>
    <name evidence="1" type="ORF">IZO911_LOCUS20372</name>
</gene>
<accession>A0A814KJ62</accession>
<name>A0A814KJ62_9BILA</name>
<dbReference type="Proteomes" id="UP000663860">
    <property type="component" value="Unassembled WGS sequence"/>
</dbReference>
<comment type="caution">
    <text evidence="1">The sequence shown here is derived from an EMBL/GenBank/DDBJ whole genome shotgun (WGS) entry which is preliminary data.</text>
</comment>
<reference evidence="1" key="1">
    <citation type="submission" date="2021-02" db="EMBL/GenBank/DDBJ databases">
        <authorList>
            <person name="Nowell W R."/>
        </authorList>
    </citation>
    <scope>NUCLEOTIDE SEQUENCE</scope>
</reference>